<evidence type="ECO:0000313" key="3">
    <source>
        <dbReference type="Proteomes" id="UP000075714"/>
    </source>
</evidence>
<dbReference type="EMBL" id="LSYV01000002">
    <property type="protein sequence ID" value="KXZ56270.1"/>
    <property type="molecule type" value="Genomic_DNA"/>
</dbReference>
<accession>A0A150H3Z8</accession>
<comment type="caution">
    <text evidence="2">The sequence shown here is derived from an EMBL/GenBank/DDBJ whole genome shotgun (WGS) entry which is preliminary data.</text>
</comment>
<reference evidence="3" key="1">
    <citation type="journal article" date="2016" name="Nat. Commun.">
        <title>The Gonium pectorale genome demonstrates co-option of cell cycle regulation during the evolution of multicellularity.</title>
        <authorList>
            <person name="Hanschen E.R."/>
            <person name="Marriage T.N."/>
            <person name="Ferris P.J."/>
            <person name="Hamaji T."/>
            <person name="Toyoda A."/>
            <person name="Fujiyama A."/>
            <person name="Neme R."/>
            <person name="Noguchi H."/>
            <person name="Minakuchi Y."/>
            <person name="Suzuki M."/>
            <person name="Kawai-Toyooka H."/>
            <person name="Smith D.R."/>
            <person name="Sparks H."/>
            <person name="Anderson J."/>
            <person name="Bakaric R."/>
            <person name="Luria V."/>
            <person name="Karger A."/>
            <person name="Kirschner M.W."/>
            <person name="Durand P.M."/>
            <person name="Michod R.E."/>
            <person name="Nozaki H."/>
            <person name="Olson B.J."/>
        </authorList>
    </citation>
    <scope>NUCLEOTIDE SEQUENCE [LARGE SCALE GENOMIC DNA]</scope>
    <source>
        <strain evidence="3">NIES-2863</strain>
    </source>
</reference>
<dbReference type="AlphaFoldDB" id="A0A150H3Z8"/>
<sequence>MSHLGALKRLEELTVNSGFAAGALRSLLLALPPSVRNVHLPRAPLPSHGSHIPFLSPARHANVRLRLETGRVNAIEVPTLALEDLPYLLEKTLAPTLEPALQRIALDTVTLSEDEIDHAAGSRGSWPPSDLASLRKLLAPGGGRFEVAAVRAYFYVPPRLVEQAACLFAAGSGTKLLLGFADAENLYLSVRLYGMSPNGLDEQPAPAAAEAAAAEAAAAEAAAVASEAAPSGEALGAESGDSATAAQPPDAARLRSPLPAPYAPCLIDMAVGRLVAAGLADSGAARDANDRCGSGGSGVGPVGLRAEAAAPAAQPERRPPLLVLRCLARDGSALAGPDVEAARERLARLVRLSMEAAALSAGVTPQSACRYLYLPPGRTSVAAVVHCRALAQARVAAAAARLVIDGEGAAAAAAPASAVGEAAVRPVSVGMATGTVGWRS</sequence>
<dbReference type="Proteomes" id="UP000075714">
    <property type="component" value="Unassembled WGS sequence"/>
</dbReference>
<feature type="region of interest" description="Disordered" evidence="1">
    <location>
        <begin position="230"/>
        <end position="252"/>
    </location>
</feature>
<name>A0A150H3Z8_GONPE</name>
<evidence type="ECO:0000313" key="2">
    <source>
        <dbReference type="EMBL" id="KXZ56270.1"/>
    </source>
</evidence>
<organism evidence="2 3">
    <name type="scientific">Gonium pectorale</name>
    <name type="common">Green alga</name>
    <dbReference type="NCBI Taxonomy" id="33097"/>
    <lineage>
        <taxon>Eukaryota</taxon>
        <taxon>Viridiplantae</taxon>
        <taxon>Chlorophyta</taxon>
        <taxon>core chlorophytes</taxon>
        <taxon>Chlorophyceae</taxon>
        <taxon>CS clade</taxon>
        <taxon>Chlamydomonadales</taxon>
        <taxon>Volvocaceae</taxon>
        <taxon>Gonium</taxon>
    </lineage>
</organism>
<protein>
    <submittedName>
        <fullName evidence="2">Uncharacterized protein</fullName>
    </submittedName>
</protein>
<proteinExistence type="predicted"/>
<gene>
    <name evidence="2" type="ORF">GPECTOR_1g236</name>
</gene>
<evidence type="ECO:0000256" key="1">
    <source>
        <dbReference type="SAM" id="MobiDB-lite"/>
    </source>
</evidence>
<keyword evidence="3" id="KW-1185">Reference proteome</keyword>